<sequence length="151" mass="17109">MTLLTVTKQINAPLNRVFNTISDIRNFTEAVPDIVHVEFLTEQKHGVGTKFRETREINGRKATTDLEVTELKEDEYIRLVSDAGGTIWDSLFTVKEKKGVTELTLTMEAKPYKMMAKLTTPLMKGIMKKALKKDMISLKNYCEADAPKKAL</sequence>
<organism evidence="1 2">
    <name type="scientific">Gracilimonas mengyeensis</name>
    <dbReference type="NCBI Taxonomy" id="1302730"/>
    <lineage>
        <taxon>Bacteria</taxon>
        <taxon>Pseudomonadati</taxon>
        <taxon>Balneolota</taxon>
        <taxon>Balneolia</taxon>
        <taxon>Balneolales</taxon>
        <taxon>Balneolaceae</taxon>
        <taxon>Gracilimonas</taxon>
    </lineage>
</organism>
<dbReference type="EMBL" id="FXTP01000002">
    <property type="protein sequence ID" value="SMO46622.1"/>
    <property type="molecule type" value="Genomic_DNA"/>
</dbReference>
<dbReference type="Gene3D" id="3.30.530.20">
    <property type="match status" value="1"/>
</dbReference>
<dbReference type="AlphaFoldDB" id="A0A521BHR1"/>
<dbReference type="OrthoDB" id="191189at2"/>
<keyword evidence="2" id="KW-1185">Reference proteome</keyword>
<dbReference type="RefSeq" id="WP_142453295.1">
    <property type="nucleotide sequence ID" value="NZ_FXTP01000002.1"/>
</dbReference>
<evidence type="ECO:0000313" key="2">
    <source>
        <dbReference type="Proteomes" id="UP000317557"/>
    </source>
</evidence>
<accession>A0A521BHR1</accession>
<evidence type="ECO:0000313" key="1">
    <source>
        <dbReference type="EMBL" id="SMO46622.1"/>
    </source>
</evidence>
<dbReference type="InterPro" id="IPR023393">
    <property type="entry name" value="START-like_dom_sf"/>
</dbReference>
<dbReference type="Pfam" id="PF10604">
    <property type="entry name" value="Polyketide_cyc2"/>
    <property type="match status" value="1"/>
</dbReference>
<proteinExistence type="predicted"/>
<protein>
    <submittedName>
        <fullName evidence="1">Polyketide cyclase / dehydrase and lipid transport</fullName>
    </submittedName>
</protein>
<dbReference type="Proteomes" id="UP000317557">
    <property type="component" value="Unassembled WGS sequence"/>
</dbReference>
<reference evidence="1 2" key="1">
    <citation type="submission" date="2017-05" db="EMBL/GenBank/DDBJ databases">
        <authorList>
            <person name="Varghese N."/>
            <person name="Submissions S."/>
        </authorList>
    </citation>
    <scope>NUCLEOTIDE SEQUENCE [LARGE SCALE GENOMIC DNA]</scope>
    <source>
        <strain evidence="1 2">DSM 21985</strain>
    </source>
</reference>
<dbReference type="SUPFAM" id="SSF55961">
    <property type="entry name" value="Bet v1-like"/>
    <property type="match status" value="1"/>
</dbReference>
<dbReference type="InterPro" id="IPR019587">
    <property type="entry name" value="Polyketide_cyclase/dehydratase"/>
</dbReference>
<name>A0A521BHR1_9BACT</name>
<gene>
    <name evidence="1" type="ORF">SAMN06265219_102294</name>
</gene>